<sequence>MSQQQEEKAIKGRGVSKETKQNILDMIEAGFSHKRISEILKISLTSIERAVRIELAEFTPTQVNLIAASLAQILAVKSGGTYRNSESFKKAVAAVEDVSFQDIEALFKRIAMYGLEVD</sequence>
<dbReference type="EMBL" id="PP179318">
    <property type="protein sequence ID" value="XAI70091.1"/>
    <property type="molecule type" value="Genomic_DNA"/>
</dbReference>
<evidence type="ECO:0000313" key="1">
    <source>
        <dbReference type="EMBL" id="XAI70091.1"/>
    </source>
</evidence>
<organism evidence="1">
    <name type="scientific">Pseudomonas phage Nican01</name>
    <dbReference type="NCBI Taxonomy" id="3138540"/>
    <lineage>
        <taxon>Viruses</taxon>
        <taxon>Duplodnaviria</taxon>
        <taxon>Heunggongvirae</taxon>
        <taxon>Uroviricota</taxon>
        <taxon>Caudoviricetes</taxon>
        <taxon>Nickievirus</taxon>
    </lineage>
</organism>
<gene>
    <name evidence="1" type="ORF">Nican01_00078</name>
</gene>
<evidence type="ECO:0008006" key="2">
    <source>
        <dbReference type="Google" id="ProtNLM"/>
    </source>
</evidence>
<name>A0AAU6W0B2_9CAUD</name>
<proteinExistence type="predicted"/>
<reference evidence="1" key="1">
    <citation type="journal article" date="2024" name="J. Gen. Virol.">
        <title>Novel phages of Pseudomonas syringae unveil numerous potential auxiliary metabolic genes.</title>
        <authorList>
            <person name="Feltin C."/>
            <person name="Garneau J.R."/>
            <person name="Morris C.E."/>
            <person name="Berard A."/>
            <person name="Torres-Barcelo C."/>
        </authorList>
    </citation>
    <scope>NUCLEOTIDE SEQUENCE</scope>
</reference>
<protein>
    <recommendedName>
        <fullName evidence="2">HTH luxR-type domain-containing protein</fullName>
    </recommendedName>
</protein>
<accession>A0AAU6W0B2</accession>